<organism evidence="2 3">
    <name type="scientific">Lacihabitans lacunae</name>
    <dbReference type="NCBI Taxonomy" id="1028214"/>
    <lineage>
        <taxon>Bacteria</taxon>
        <taxon>Pseudomonadati</taxon>
        <taxon>Bacteroidota</taxon>
        <taxon>Cytophagia</taxon>
        <taxon>Cytophagales</taxon>
        <taxon>Leadbetterellaceae</taxon>
        <taxon>Lacihabitans</taxon>
    </lineage>
</organism>
<evidence type="ECO:0008006" key="4">
    <source>
        <dbReference type="Google" id="ProtNLM"/>
    </source>
</evidence>
<accession>A0ABV7Z2I8</accession>
<feature type="signal peptide" evidence="1">
    <location>
        <begin position="1"/>
        <end position="26"/>
    </location>
</feature>
<gene>
    <name evidence="2" type="ORF">ACFOOI_18370</name>
</gene>
<reference evidence="3" key="1">
    <citation type="journal article" date="2019" name="Int. J. Syst. Evol. Microbiol.">
        <title>The Global Catalogue of Microorganisms (GCM) 10K type strain sequencing project: providing services to taxonomists for standard genome sequencing and annotation.</title>
        <authorList>
            <consortium name="The Broad Institute Genomics Platform"/>
            <consortium name="The Broad Institute Genome Sequencing Center for Infectious Disease"/>
            <person name="Wu L."/>
            <person name="Ma J."/>
        </authorList>
    </citation>
    <scope>NUCLEOTIDE SEQUENCE [LARGE SCALE GENOMIC DNA]</scope>
    <source>
        <strain evidence="3">CECT 7956</strain>
    </source>
</reference>
<feature type="chain" id="PRO_5046477297" description="Cytochrome c domain-containing protein" evidence="1">
    <location>
        <begin position="27"/>
        <end position="483"/>
    </location>
</feature>
<evidence type="ECO:0000313" key="3">
    <source>
        <dbReference type="Proteomes" id="UP001595616"/>
    </source>
</evidence>
<dbReference type="EMBL" id="JBHRYQ010000001">
    <property type="protein sequence ID" value="MFC3812633.1"/>
    <property type="molecule type" value="Genomic_DNA"/>
</dbReference>
<keyword evidence="3" id="KW-1185">Reference proteome</keyword>
<dbReference type="Proteomes" id="UP001595616">
    <property type="component" value="Unassembled WGS sequence"/>
</dbReference>
<evidence type="ECO:0000313" key="2">
    <source>
        <dbReference type="EMBL" id="MFC3812633.1"/>
    </source>
</evidence>
<evidence type="ECO:0000256" key="1">
    <source>
        <dbReference type="SAM" id="SignalP"/>
    </source>
</evidence>
<sequence length="483" mass="52950">MKTIKFVFLSAICLPLCFGCSTSSENSDEDVNGAKYVSVKSTTCEAPSDWFNLVNGTRKTLAPNEGSSSVFADNATVSNCDFHAWSWQKFLFLTSYTNGKPFFLDSLMQVSAIGTQLSQNQGIQLTDVGQASSATDILKTNPDFGKTQKSDTVYYSIHMNDLMYNTIQKFAPIAKMNPALVQNQTFPVGALELKISWVNVRSLADSSTYFITDGLINGKKARIALLGMHVVGVVENHPEFVWATFEHEKLAPDYNWSVATPSKDAPVSSTNNFLLFNKYANATVKNITTGNGIYTNVFSVYKFGVPVEKAIKGTADVQLYMETSQPGAENFNNIRTINQSVKTQLSGIWDNYFYNGSVWINTAGFPTNASQASLLDSLGGNLSSSKKGDLTRGSVSAYNITMETYVQVGFAPTSIHENSVGNLVNCLTCHNASGNKSNLSPLYISHIFTGYLKTLQGATPKQVKQQHVDEIKAFFLKRAKTLK</sequence>
<comment type="caution">
    <text evidence="2">The sequence shown here is derived from an EMBL/GenBank/DDBJ whole genome shotgun (WGS) entry which is preliminary data.</text>
</comment>
<dbReference type="RefSeq" id="WP_379839519.1">
    <property type="nucleotide sequence ID" value="NZ_JBHRYQ010000001.1"/>
</dbReference>
<keyword evidence="1" id="KW-0732">Signal</keyword>
<proteinExistence type="predicted"/>
<name>A0ABV7Z2I8_9BACT</name>
<protein>
    <recommendedName>
        <fullName evidence="4">Cytochrome c domain-containing protein</fullName>
    </recommendedName>
</protein>